<dbReference type="PROSITE" id="PS51186">
    <property type="entry name" value="GNAT"/>
    <property type="match status" value="1"/>
</dbReference>
<protein>
    <submittedName>
        <fullName evidence="3">GNAT family N-acetyltransferase</fullName>
    </submittedName>
</protein>
<dbReference type="RefSeq" id="WP_180285321.1">
    <property type="nucleotide sequence ID" value="NZ_JABFDB010000028.1"/>
</dbReference>
<comment type="caution">
    <text evidence="3">The sequence shown here is derived from an EMBL/GenBank/DDBJ whole genome shotgun (WGS) entry which is preliminary data.</text>
</comment>
<dbReference type="InterPro" id="IPR016181">
    <property type="entry name" value="Acyl_CoA_acyltransferase"/>
</dbReference>
<keyword evidence="1" id="KW-0808">Transferase</keyword>
<reference evidence="3 4" key="1">
    <citation type="submission" date="2020-05" db="EMBL/GenBank/DDBJ databases">
        <title>Azospirillum oleiclasticum sp. nov, a nitrogen-fixing and heavy crude oil-emulsifying bacterium isolated from the crude oil of Yumen Oilfield.</title>
        <authorList>
            <person name="Wu D."/>
            <person name="Cai M."/>
            <person name="Zhang X."/>
        </authorList>
    </citation>
    <scope>NUCLEOTIDE SEQUENCE [LARGE SCALE GENOMIC DNA]</scope>
    <source>
        <strain evidence="3 4">ROY-1-1-2</strain>
    </source>
</reference>
<evidence type="ECO:0000313" key="4">
    <source>
        <dbReference type="Proteomes" id="UP000584642"/>
    </source>
</evidence>
<dbReference type="Proteomes" id="UP000584642">
    <property type="component" value="Unassembled WGS sequence"/>
</dbReference>
<feature type="domain" description="N-acetyltransferase" evidence="2">
    <location>
        <begin position="173"/>
        <end position="342"/>
    </location>
</feature>
<dbReference type="EMBL" id="JABFDB010000028">
    <property type="protein sequence ID" value="NYZ23543.1"/>
    <property type="molecule type" value="Genomic_DNA"/>
</dbReference>
<sequence>MSSDAPATDGTSLTTDTASLVLRTDPALLPVLHGFITGMAAASGLPERAGAMLALATEEAAANVIEHAYGGDRTRDYTVLWRTAPDGVEVAVRDKGIPFDTERLLPFQLGGSADDTNAAGLGLHLMRSAVDGVRMLNLGRKGKELVLVKRHAVARPPATPRAEEPAAVGPVPVTIRPMRPDEAVEAARCIWRCFEYSYPYEDIFHPDRVRAMIEAGHLVSAVAEAEGIGIVGHVGLKPVAGMPRHKEVSMLAVEPRFRRDGMAQRLTRFIVDHAATLDLDGLVAEAVTTHPGSQAVAAQVGLKACALLIGEVPPLTFTGFDDVRQRESLVLCHHLLRQRDAVAVHVPAHLEAVTATIYAETGLAVRVVAGAATPPEAPSVVDMDFSRVAARLHLLVLSVGGDIGQRLNIAQREAIALRADVFDVLVRLEDEAAPAAIAAAEEMGARFIGLRPATAHGDLALFRLFLGRAVDLAALKLFTRTARRLREGIAGGWRA</sequence>
<gene>
    <name evidence="3" type="ORF">HND93_27905</name>
</gene>
<accession>A0ABX2TK66</accession>
<name>A0ABX2TK66_9PROT</name>
<dbReference type="Gene3D" id="3.30.565.10">
    <property type="entry name" value="Histidine kinase-like ATPase, C-terminal domain"/>
    <property type="match status" value="1"/>
</dbReference>
<dbReference type="SUPFAM" id="SSF55874">
    <property type="entry name" value="ATPase domain of HSP90 chaperone/DNA topoisomerase II/histidine kinase"/>
    <property type="match status" value="1"/>
</dbReference>
<dbReference type="InterPro" id="IPR050267">
    <property type="entry name" value="Anti-sigma-factor_SerPK"/>
</dbReference>
<evidence type="ECO:0000313" key="3">
    <source>
        <dbReference type="EMBL" id="NYZ23543.1"/>
    </source>
</evidence>
<dbReference type="Gene3D" id="3.40.630.30">
    <property type="match status" value="1"/>
</dbReference>
<dbReference type="InterPro" id="IPR000182">
    <property type="entry name" value="GNAT_dom"/>
</dbReference>
<keyword evidence="1" id="KW-0723">Serine/threonine-protein kinase</keyword>
<dbReference type="PANTHER" id="PTHR35526">
    <property type="entry name" value="ANTI-SIGMA-F FACTOR RSBW-RELATED"/>
    <property type="match status" value="1"/>
</dbReference>
<dbReference type="InterPro" id="IPR036890">
    <property type="entry name" value="HATPase_C_sf"/>
</dbReference>
<dbReference type="Pfam" id="PF00583">
    <property type="entry name" value="Acetyltransf_1"/>
    <property type="match status" value="1"/>
</dbReference>
<keyword evidence="1" id="KW-0418">Kinase</keyword>
<dbReference type="PANTHER" id="PTHR35526:SF3">
    <property type="entry name" value="ANTI-SIGMA-F FACTOR RSBW"/>
    <property type="match status" value="1"/>
</dbReference>
<dbReference type="CDD" id="cd16936">
    <property type="entry name" value="HATPase_RsbW-like"/>
    <property type="match status" value="1"/>
</dbReference>
<evidence type="ECO:0000256" key="1">
    <source>
        <dbReference type="ARBA" id="ARBA00022527"/>
    </source>
</evidence>
<keyword evidence="4" id="KW-1185">Reference proteome</keyword>
<dbReference type="Pfam" id="PF13581">
    <property type="entry name" value="HATPase_c_2"/>
    <property type="match status" value="1"/>
</dbReference>
<organism evidence="3 4">
    <name type="scientific">Azospirillum oleiclasticum</name>
    <dbReference type="NCBI Taxonomy" id="2735135"/>
    <lineage>
        <taxon>Bacteria</taxon>
        <taxon>Pseudomonadati</taxon>
        <taxon>Pseudomonadota</taxon>
        <taxon>Alphaproteobacteria</taxon>
        <taxon>Rhodospirillales</taxon>
        <taxon>Azospirillaceae</taxon>
        <taxon>Azospirillum</taxon>
    </lineage>
</organism>
<dbReference type="InterPro" id="IPR003594">
    <property type="entry name" value="HATPase_dom"/>
</dbReference>
<evidence type="ECO:0000259" key="2">
    <source>
        <dbReference type="PROSITE" id="PS51186"/>
    </source>
</evidence>
<dbReference type="SUPFAM" id="SSF55729">
    <property type="entry name" value="Acyl-CoA N-acyltransferases (Nat)"/>
    <property type="match status" value="1"/>
</dbReference>
<dbReference type="CDD" id="cd04301">
    <property type="entry name" value="NAT_SF"/>
    <property type="match status" value="1"/>
</dbReference>
<proteinExistence type="predicted"/>